<sequence length="158" mass="18499">MMDLRQSLQRLEWHLWNQWREQAQHSEHLELTNSELQYLYTLLAWDVAGVRLTELAESMHVSKASASTMVRKLEQRGYLVRHPCPEDARAQRLFPSPKALTLKQKEPEIYQAALQHFQHALTAEELEQFIMLMDKACRQLSVGEMSPPKLSSQPYQQL</sequence>
<accession>A0A7U9GHP2</accession>
<dbReference type="AlphaFoldDB" id="A0A7U9GHP2"/>
<gene>
    <name evidence="2" type="ORF">KUC_1532</name>
</gene>
<dbReference type="EMBL" id="JH393257">
    <property type="protein sequence ID" value="EHJ94573.1"/>
    <property type="molecule type" value="Genomic_DNA"/>
</dbReference>
<evidence type="ECO:0000259" key="1">
    <source>
        <dbReference type="PROSITE" id="PS50995"/>
    </source>
</evidence>
<dbReference type="SMART" id="SM00347">
    <property type="entry name" value="HTH_MARR"/>
    <property type="match status" value="1"/>
</dbReference>
<dbReference type="SUPFAM" id="SSF46785">
    <property type="entry name" value="Winged helix' DNA-binding domain"/>
    <property type="match status" value="1"/>
</dbReference>
<feature type="domain" description="HTH marR-type" evidence="1">
    <location>
        <begin position="1"/>
        <end position="138"/>
    </location>
</feature>
<name>A0A7U9GHP2_9GAMM</name>
<dbReference type="InterPro" id="IPR000835">
    <property type="entry name" value="HTH_MarR-typ"/>
</dbReference>
<dbReference type="PANTHER" id="PTHR33164">
    <property type="entry name" value="TRANSCRIPTIONAL REGULATOR, MARR FAMILY"/>
    <property type="match status" value="1"/>
</dbReference>
<organism evidence="2 3">
    <name type="scientific">Vreelandella boliviensis LC1</name>
    <dbReference type="NCBI Taxonomy" id="1072583"/>
    <lineage>
        <taxon>Bacteria</taxon>
        <taxon>Pseudomonadati</taxon>
        <taxon>Pseudomonadota</taxon>
        <taxon>Gammaproteobacteria</taxon>
        <taxon>Oceanospirillales</taxon>
        <taxon>Halomonadaceae</taxon>
        <taxon>Vreelandella</taxon>
    </lineage>
</organism>
<dbReference type="InterPro" id="IPR039422">
    <property type="entry name" value="MarR/SlyA-like"/>
</dbReference>
<dbReference type="InterPro" id="IPR036390">
    <property type="entry name" value="WH_DNA-bd_sf"/>
</dbReference>
<dbReference type="Proteomes" id="UP000005756">
    <property type="component" value="Unassembled WGS sequence"/>
</dbReference>
<dbReference type="PROSITE" id="PS50995">
    <property type="entry name" value="HTH_MARR_2"/>
    <property type="match status" value="1"/>
</dbReference>
<proteinExistence type="predicted"/>
<evidence type="ECO:0000313" key="3">
    <source>
        <dbReference type="Proteomes" id="UP000005756"/>
    </source>
</evidence>
<protein>
    <recommendedName>
        <fullName evidence="1">HTH marR-type domain-containing protein</fullName>
    </recommendedName>
</protein>
<dbReference type="InterPro" id="IPR036388">
    <property type="entry name" value="WH-like_DNA-bd_sf"/>
</dbReference>
<dbReference type="PANTHER" id="PTHR33164:SF95">
    <property type="entry name" value="TRANSCRIPTIONAL REGULATOR"/>
    <property type="match status" value="1"/>
</dbReference>
<dbReference type="Pfam" id="PF01047">
    <property type="entry name" value="MarR"/>
    <property type="match status" value="1"/>
</dbReference>
<evidence type="ECO:0000313" key="2">
    <source>
        <dbReference type="EMBL" id="EHJ94573.1"/>
    </source>
</evidence>
<dbReference type="GO" id="GO:0003700">
    <property type="term" value="F:DNA-binding transcription factor activity"/>
    <property type="evidence" value="ECO:0007669"/>
    <property type="project" value="InterPro"/>
</dbReference>
<dbReference type="PRINTS" id="PR00598">
    <property type="entry name" value="HTHMARR"/>
</dbReference>
<reference evidence="2 3" key="1">
    <citation type="submission" date="2011-10" db="EMBL/GenBank/DDBJ databases">
        <authorList>
            <person name="Quillaguamn J."/>
            <person name="Guzmn D."/>
            <person name="Balderrama-Subieta A."/>
            <person name="Cardona-Ortuo C."/>
            <person name="Guevara-Martnez M."/>
            <person name="Callisaya-Quispe N."/>
        </authorList>
    </citation>
    <scope>NUCLEOTIDE SEQUENCE [LARGE SCALE GENOMIC DNA]</scope>
    <source>
        <strain evidence="2 3">LC1</strain>
    </source>
</reference>
<dbReference type="Gene3D" id="1.10.10.10">
    <property type="entry name" value="Winged helix-like DNA-binding domain superfamily/Winged helix DNA-binding domain"/>
    <property type="match status" value="1"/>
</dbReference>
<dbReference type="GO" id="GO:0006950">
    <property type="term" value="P:response to stress"/>
    <property type="evidence" value="ECO:0007669"/>
    <property type="project" value="TreeGrafter"/>
</dbReference>